<protein>
    <recommendedName>
        <fullName evidence="4">N-acetyltransferase domain-containing protein</fullName>
    </recommendedName>
</protein>
<feature type="compositionally biased region" description="Polar residues" evidence="1">
    <location>
        <begin position="1"/>
        <end position="10"/>
    </location>
</feature>
<dbReference type="Proteomes" id="UP001057375">
    <property type="component" value="Unassembled WGS sequence"/>
</dbReference>
<dbReference type="EMBL" id="BQXS01010121">
    <property type="protein sequence ID" value="GKT33037.1"/>
    <property type="molecule type" value="Genomic_DNA"/>
</dbReference>
<evidence type="ECO:0000313" key="2">
    <source>
        <dbReference type="EMBL" id="GKT33037.1"/>
    </source>
</evidence>
<sequence>MSVETQSQPILTEMDPLNPSNSTTGIYGVSAPTPKGQSKSPECGQTKVLPAFVLPKNVLRNSLQSFFDCPFIAFLAAASQHLFKTPLRAPLSPNPSPHSPILSLPFRQSPPHVSMNFSFLRRISRRIYKLLFSKMSAMTTNFHSVVVNPNGVVECMCLGIPRSLLMDHWKSTVRAALGGYKLTGSVKGLLKRFSLNLRRLAKVLHAPSSAEQILLFTFGRKSISNPDVVSAAVANTTRNILRAYGGRDVVFLHLSPGAGVCTECGGLSRADVLSSAPQSSATDLSRQHYSLYAHPHPTTTPQPEVCVSHDTAICSCGATSGAQKQASMLSKYYGYDRLESKALSKNPSERLLDVVALSSVSSSHILPGNMLVYALTAQAASQFTIPKSISDYTHVESAKPGLFARKPSKAVHMTIEQPLKKISTRRISQGSMADPTLLGLKDLPVCSSARLCKKGKEGSEYDTWATVGIERTTSSDACVRYQTDQATGISKSSAITVAPGTALKRSVRCGKYVNVCVGAYSDGCGVFTARMIDTKPRGKRESKVTFSDDLNHGDEEDSSSVCPCDSPQLLLQPAPSSISQQCYRTPNDPSYFKCEGVLLFDTEVTRKRIKKRLSRRAVSLPFKTSPAVHMRLRKTLKYERKIRKNILGSRSYISINCLHVDSSSSNASLLRSSLLNKLTSMAASLSMPVCVCAYNESAVSFYKTHGFTVMHTQRIGKSSLTQFTMIKC</sequence>
<name>A0ABQ5KKK9_9EUKA</name>
<keyword evidence="3" id="KW-1185">Reference proteome</keyword>
<accession>A0ABQ5KKK9</accession>
<comment type="caution">
    <text evidence="2">The sequence shown here is derived from an EMBL/GenBank/DDBJ whole genome shotgun (WGS) entry which is preliminary data.</text>
</comment>
<feature type="region of interest" description="Disordered" evidence="1">
    <location>
        <begin position="538"/>
        <end position="561"/>
    </location>
</feature>
<evidence type="ECO:0000256" key="1">
    <source>
        <dbReference type="SAM" id="MobiDB-lite"/>
    </source>
</evidence>
<reference evidence="2" key="1">
    <citation type="submission" date="2022-03" db="EMBL/GenBank/DDBJ databases">
        <title>Draft genome sequence of Aduncisulcus paluster, a free-living microaerophilic Fornicata.</title>
        <authorList>
            <person name="Yuyama I."/>
            <person name="Kume K."/>
            <person name="Tamura T."/>
            <person name="Inagaki Y."/>
            <person name="Hashimoto T."/>
        </authorList>
    </citation>
    <scope>NUCLEOTIDE SEQUENCE</scope>
    <source>
        <strain evidence="2">NY0171</strain>
    </source>
</reference>
<gene>
    <name evidence="2" type="ORF">ADUPG1_007061</name>
</gene>
<organism evidence="2 3">
    <name type="scientific">Aduncisulcus paluster</name>
    <dbReference type="NCBI Taxonomy" id="2918883"/>
    <lineage>
        <taxon>Eukaryota</taxon>
        <taxon>Metamonada</taxon>
        <taxon>Carpediemonas-like organisms</taxon>
        <taxon>Aduncisulcus</taxon>
    </lineage>
</organism>
<evidence type="ECO:0000313" key="3">
    <source>
        <dbReference type="Proteomes" id="UP001057375"/>
    </source>
</evidence>
<feature type="region of interest" description="Disordered" evidence="1">
    <location>
        <begin position="1"/>
        <end position="42"/>
    </location>
</feature>
<proteinExistence type="predicted"/>
<evidence type="ECO:0008006" key="4">
    <source>
        <dbReference type="Google" id="ProtNLM"/>
    </source>
</evidence>